<dbReference type="InterPro" id="IPR054613">
    <property type="entry name" value="Peptidase_S78_dom"/>
</dbReference>
<comment type="caution">
    <text evidence="5">The sequence shown here is derived from an EMBL/GenBank/DDBJ whole genome shotgun (WGS) entry which is preliminary data.</text>
</comment>
<dbReference type="InterPro" id="IPR006433">
    <property type="entry name" value="Prohead_protease"/>
</dbReference>
<accession>A0ABV7I3J0</accession>
<keyword evidence="3" id="KW-0378">Hydrolase</keyword>
<protein>
    <submittedName>
        <fullName evidence="5">HK97 family phage prohead protease</fullName>
    </submittedName>
</protein>
<feature type="domain" description="Prohead serine protease" evidence="4">
    <location>
        <begin position="12"/>
        <end position="156"/>
    </location>
</feature>
<dbReference type="RefSeq" id="WP_244658728.1">
    <property type="nucleotide sequence ID" value="NZ_CP059896.1"/>
</dbReference>
<proteinExistence type="predicted"/>
<name>A0ABV7I3J0_9HYPH</name>
<dbReference type="Proteomes" id="UP001595647">
    <property type="component" value="Unassembled WGS sequence"/>
</dbReference>
<evidence type="ECO:0000256" key="2">
    <source>
        <dbReference type="ARBA" id="ARBA00022670"/>
    </source>
</evidence>
<evidence type="ECO:0000256" key="3">
    <source>
        <dbReference type="ARBA" id="ARBA00022801"/>
    </source>
</evidence>
<dbReference type="GO" id="GO:0006508">
    <property type="term" value="P:proteolysis"/>
    <property type="evidence" value="ECO:0007669"/>
    <property type="project" value="UniProtKB-KW"/>
</dbReference>
<gene>
    <name evidence="5" type="ORF">ACFOHV_12695</name>
</gene>
<evidence type="ECO:0000259" key="4">
    <source>
        <dbReference type="Pfam" id="PF04586"/>
    </source>
</evidence>
<reference evidence="6" key="1">
    <citation type="journal article" date="2019" name="Int. J. Syst. Evol. Microbiol.">
        <title>The Global Catalogue of Microorganisms (GCM) 10K type strain sequencing project: providing services to taxonomists for standard genome sequencing and annotation.</title>
        <authorList>
            <consortium name="The Broad Institute Genomics Platform"/>
            <consortium name="The Broad Institute Genome Sequencing Center for Infectious Disease"/>
            <person name="Wu L."/>
            <person name="Ma J."/>
        </authorList>
    </citation>
    <scope>NUCLEOTIDE SEQUENCE [LARGE SCALE GENOMIC DNA]</scope>
    <source>
        <strain evidence="6">KCTC 52231</strain>
    </source>
</reference>
<keyword evidence="1" id="KW-1188">Viral release from host cell</keyword>
<evidence type="ECO:0000256" key="1">
    <source>
        <dbReference type="ARBA" id="ARBA00022612"/>
    </source>
</evidence>
<organism evidence="5 6">
    <name type="scientific">Ciceribacter thiooxidans</name>
    <dbReference type="NCBI Taxonomy" id="1969821"/>
    <lineage>
        <taxon>Bacteria</taxon>
        <taxon>Pseudomonadati</taxon>
        <taxon>Pseudomonadota</taxon>
        <taxon>Alphaproteobacteria</taxon>
        <taxon>Hyphomicrobiales</taxon>
        <taxon>Rhizobiaceae</taxon>
        <taxon>Ciceribacter</taxon>
    </lineage>
</organism>
<keyword evidence="2 5" id="KW-0645">Protease</keyword>
<evidence type="ECO:0000313" key="6">
    <source>
        <dbReference type="Proteomes" id="UP001595647"/>
    </source>
</evidence>
<evidence type="ECO:0000313" key="5">
    <source>
        <dbReference type="EMBL" id="MFC3164131.1"/>
    </source>
</evidence>
<sequence length="178" mass="19274">MMEKRIATEVRAEGRRLSGYAATFNTETRIADFSETIAPGAFAASLRGQPDILALVDHDAGKVLARTKSGSLRLSEDARGLAFSIDVPDTTLGRDLLAMAARSDLGGMSFGFTVPEGGDEWRGEKRTLRNVVLHEISVVQSFPAYGGTSIHARSRQQRTDADRRLAVLELEACHVAIS</sequence>
<keyword evidence="6" id="KW-1185">Reference proteome</keyword>
<dbReference type="EMBL" id="JBHRTG010000019">
    <property type="protein sequence ID" value="MFC3164131.1"/>
    <property type="molecule type" value="Genomic_DNA"/>
</dbReference>
<dbReference type="Pfam" id="PF04586">
    <property type="entry name" value="Peptidase_S78"/>
    <property type="match status" value="1"/>
</dbReference>
<dbReference type="GO" id="GO:0008233">
    <property type="term" value="F:peptidase activity"/>
    <property type="evidence" value="ECO:0007669"/>
    <property type="project" value="UniProtKB-KW"/>
</dbReference>
<dbReference type="NCBIfam" id="TIGR01543">
    <property type="entry name" value="proheadase_HK97"/>
    <property type="match status" value="1"/>
</dbReference>